<evidence type="ECO:0000256" key="3">
    <source>
        <dbReference type="PROSITE-ProRule" id="PRU00708"/>
    </source>
</evidence>
<proteinExistence type="inferred from homology"/>
<dbReference type="Gene3D" id="1.25.40.10">
    <property type="entry name" value="Tetratricopeptide repeat domain"/>
    <property type="match status" value="5"/>
</dbReference>
<dbReference type="GO" id="GO:0008270">
    <property type="term" value="F:zinc ion binding"/>
    <property type="evidence" value="ECO:0007669"/>
    <property type="project" value="InterPro"/>
</dbReference>
<sequence length="713" mass="80297">MSKSRALFFKKTKQSSILFGISIFLPFSSTNVKIFSKFFTTISSNANSRYPSCKLLFSDLLKNQRLDEAREVLNKIPFPGVHLYTMIIDGYAQNYRLDDAIQLFEKMPVRDTVSWNSMIKGCLNCGDLITAKKLFDEMPERNVVSWTTIVNGYLQFGKIEVAERLFFEMPVKDVAAWNSMIYGYLKFGRVDDAVNLFWKMPSRNVISWTSMIDGLDYNGRTDEALIFYKKMAASGVQQSSNTLSCVLKACANVMALHLGVQTHGRIVKLGFCFDEFICTSLLTFYANCKQMENACMVFNEKLHGNVVIWTALLTGYGLNHKHGRALMVFGDMIRMAVLPNQSSFTSALNSCSGLEALDKGKAIHAMAVRLGLDSDVFVGNSLVVMYTVCGNINDSVAAFNNIGEKNVVSWNSIIVGSAQHGQGMLALTLFTRMIRDEVDPDEITFTGLLSACSHSGMLQKARCFFEYISRYKSTVIKLPHYVCMVDVLGRCGKLEEAEELINNMQVKPNSIVWLSLLSACRMHFNLRVAERAAESILDLEPNCSAAYVLLSNVYASAGKWSDVSRMRLRMKQRGIMKQPGCSWVTLRGIRHEFVSADRSHPLSEKIYQKLDWLGGKLKEFGHVPDERFSLHDVEEEQKLEMLSYHSERLAIAFGLVATAEGRAITVMKNLRVCGDCHTAIKLIAKIVGREIIVRDCTRFHHFQNGMCSCGDYW</sequence>
<comment type="caution">
    <text evidence="5">The sequence shown here is derived from an EMBL/GenBank/DDBJ whole genome shotgun (WGS) entry which is preliminary data.</text>
</comment>
<evidence type="ECO:0000256" key="1">
    <source>
        <dbReference type="ARBA" id="ARBA00006643"/>
    </source>
</evidence>
<dbReference type="InterPro" id="IPR002885">
    <property type="entry name" value="PPR_rpt"/>
</dbReference>
<dbReference type="FunFam" id="1.25.40.10:FF:000366">
    <property type="entry name" value="Pentatricopeptide (PPR) repeat-containing protein"/>
    <property type="match status" value="1"/>
</dbReference>
<dbReference type="AlphaFoldDB" id="A0A9W7JAM8"/>
<feature type="repeat" description="PPR" evidence="3">
    <location>
        <begin position="406"/>
        <end position="440"/>
    </location>
</feature>
<dbReference type="PANTHER" id="PTHR47926">
    <property type="entry name" value="PENTATRICOPEPTIDE REPEAT-CONTAINING PROTEIN"/>
    <property type="match status" value="1"/>
</dbReference>
<reference evidence="5" key="1">
    <citation type="submission" date="2023-05" db="EMBL/GenBank/DDBJ databases">
        <title>Genome and transcriptome analyses reveal genes involved in the formation of fine ridges on petal epidermal cells in Hibiscus trionum.</title>
        <authorList>
            <person name="Koshimizu S."/>
            <person name="Masuda S."/>
            <person name="Ishii T."/>
            <person name="Shirasu K."/>
            <person name="Hoshino A."/>
            <person name="Arita M."/>
        </authorList>
    </citation>
    <scope>NUCLEOTIDE SEQUENCE</scope>
    <source>
        <strain evidence="5">Hamamatsu line</strain>
    </source>
</reference>
<dbReference type="PROSITE" id="PS51375">
    <property type="entry name" value="PPR"/>
    <property type="match status" value="5"/>
</dbReference>
<evidence type="ECO:0000313" key="5">
    <source>
        <dbReference type="EMBL" id="GMJ08279.1"/>
    </source>
</evidence>
<gene>
    <name evidence="5" type="ORF">HRI_004497100</name>
</gene>
<dbReference type="Pfam" id="PF20430">
    <property type="entry name" value="Eplus_motif"/>
    <property type="match status" value="1"/>
</dbReference>
<dbReference type="Pfam" id="PF01535">
    <property type="entry name" value="PPR"/>
    <property type="match status" value="4"/>
</dbReference>
<dbReference type="SUPFAM" id="SSF48452">
    <property type="entry name" value="TPR-like"/>
    <property type="match status" value="1"/>
</dbReference>
<dbReference type="Pfam" id="PF13041">
    <property type="entry name" value="PPR_2"/>
    <property type="match status" value="2"/>
</dbReference>
<dbReference type="GO" id="GO:0003723">
    <property type="term" value="F:RNA binding"/>
    <property type="evidence" value="ECO:0007669"/>
    <property type="project" value="InterPro"/>
</dbReference>
<dbReference type="InterPro" id="IPR046849">
    <property type="entry name" value="E2_motif"/>
</dbReference>
<evidence type="ECO:0000256" key="2">
    <source>
        <dbReference type="ARBA" id="ARBA00022737"/>
    </source>
</evidence>
<dbReference type="InterPro" id="IPR032867">
    <property type="entry name" value="DYW_dom"/>
</dbReference>
<protein>
    <recommendedName>
        <fullName evidence="4">DYW domain-containing protein</fullName>
    </recommendedName>
</protein>
<dbReference type="EMBL" id="BSYR01000051">
    <property type="protein sequence ID" value="GMJ08279.1"/>
    <property type="molecule type" value="Genomic_DNA"/>
</dbReference>
<dbReference type="GO" id="GO:0009451">
    <property type="term" value="P:RNA modification"/>
    <property type="evidence" value="ECO:0007669"/>
    <property type="project" value="InterPro"/>
</dbReference>
<dbReference type="Proteomes" id="UP001165190">
    <property type="component" value="Unassembled WGS sequence"/>
</dbReference>
<feature type="repeat" description="PPR" evidence="3">
    <location>
        <begin position="111"/>
        <end position="145"/>
    </location>
</feature>
<dbReference type="PANTHER" id="PTHR47926:SF533">
    <property type="entry name" value="DYW DOMAIN-CONTAINING PROTEIN"/>
    <property type="match status" value="1"/>
</dbReference>
<dbReference type="OrthoDB" id="185373at2759"/>
<dbReference type="InterPro" id="IPR046960">
    <property type="entry name" value="PPR_At4g14850-like_plant"/>
</dbReference>
<evidence type="ECO:0000259" key="4">
    <source>
        <dbReference type="Pfam" id="PF14432"/>
    </source>
</evidence>
<comment type="similarity">
    <text evidence="1">Belongs to the PPR family. PCMP-H subfamily.</text>
</comment>
<dbReference type="Pfam" id="PF14432">
    <property type="entry name" value="DYW_deaminase"/>
    <property type="match status" value="1"/>
</dbReference>
<evidence type="ECO:0000313" key="6">
    <source>
        <dbReference type="Proteomes" id="UP001165190"/>
    </source>
</evidence>
<organism evidence="5 6">
    <name type="scientific">Hibiscus trionum</name>
    <name type="common">Flower of an hour</name>
    <dbReference type="NCBI Taxonomy" id="183268"/>
    <lineage>
        <taxon>Eukaryota</taxon>
        <taxon>Viridiplantae</taxon>
        <taxon>Streptophyta</taxon>
        <taxon>Embryophyta</taxon>
        <taxon>Tracheophyta</taxon>
        <taxon>Spermatophyta</taxon>
        <taxon>Magnoliopsida</taxon>
        <taxon>eudicotyledons</taxon>
        <taxon>Gunneridae</taxon>
        <taxon>Pentapetalae</taxon>
        <taxon>rosids</taxon>
        <taxon>malvids</taxon>
        <taxon>Malvales</taxon>
        <taxon>Malvaceae</taxon>
        <taxon>Malvoideae</taxon>
        <taxon>Hibiscus</taxon>
    </lineage>
</organism>
<dbReference type="Pfam" id="PF12854">
    <property type="entry name" value="PPR_1"/>
    <property type="match status" value="1"/>
</dbReference>
<feature type="repeat" description="PPR" evidence="3">
    <location>
        <begin position="173"/>
        <end position="207"/>
    </location>
</feature>
<feature type="domain" description="DYW" evidence="4">
    <location>
        <begin position="621"/>
        <end position="713"/>
    </location>
</feature>
<feature type="repeat" description="PPR" evidence="3">
    <location>
        <begin position="305"/>
        <end position="339"/>
    </location>
</feature>
<name>A0A9W7JAM8_HIBTR</name>
<dbReference type="InterPro" id="IPR011990">
    <property type="entry name" value="TPR-like_helical_dom_sf"/>
</dbReference>
<dbReference type="NCBIfam" id="TIGR00756">
    <property type="entry name" value="PPR"/>
    <property type="match status" value="5"/>
</dbReference>
<dbReference type="Pfam" id="PF20431">
    <property type="entry name" value="E_motif"/>
    <property type="match status" value="1"/>
</dbReference>
<keyword evidence="6" id="KW-1185">Reference proteome</keyword>
<accession>A0A9W7JAM8</accession>
<dbReference type="FunFam" id="1.25.40.10:FF:000144">
    <property type="entry name" value="Pentatricopeptide repeat-containing protein, mitochondrial"/>
    <property type="match status" value="1"/>
</dbReference>
<feature type="repeat" description="PPR" evidence="3">
    <location>
        <begin position="80"/>
        <end position="110"/>
    </location>
</feature>
<keyword evidence="2" id="KW-0677">Repeat</keyword>
<dbReference type="InterPro" id="IPR046848">
    <property type="entry name" value="E_motif"/>
</dbReference>